<dbReference type="AlphaFoldDB" id="A0A6C0DWA7"/>
<sequence>MDKLSKKPVLTVIIEAAIVGACLIAFVYFVEMYVSKYIPDVIQNKKIQNLFISGFLFHIAFEYSGINMWYAKEYYEKYI</sequence>
<organism evidence="2">
    <name type="scientific">viral metagenome</name>
    <dbReference type="NCBI Taxonomy" id="1070528"/>
    <lineage>
        <taxon>unclassified sequences</taxon>
        <taxon>metagenomes</taxon>
        <taxon>organismal metagenomes</taxon>
    </lineage>
</organism>
<keyword evidence="1" id="KW-0812">Transmembrane</keyword>
<proteinExistence type="predicted"/>
<dbReference type="EMBL" id="MN739679">
    <property type="protein sequence ID" value="QHT20610.1"/>
    <property type="molecule type" value="Genomic_DNA"/>
</dbReference>
<evidence type="ECO:0000256" key="1">
    <source>
        <dbReference type="SAM" id="Phobius"/>
    </source>
</evidence>
<keyword evidence="1" id="KW-1133">Transmembrane helix</keyword>
<feature type="transmembrane region" description="Helical" evidence="1">
    <location>
        <begin position="50"/>
        <end position="70"/>
    </location>
</feature>
<evidence type="ECO:0000313" key="2">
    <source>
        <dbReference type="EMBL" id="QHT20610.1"/>
    </source>
</evidence>
<accession>A0A6C0DWA7</accession>
<protein>
    <submittedName>
        <fullName evidence="2">Uncharacterized protein</fullName>
    </submittedName>
</protein>
<feature type="transmembrane region" description="Helical" evidence="1">
    <location>
        <begin position="12"/>
        <end position="30"/>
    </location>
</feature>
<keyword evidence="1" id="KW-0472">Membrane</keyword>
<name>A0A6C0DWA7_9ZZZZ</name>
<reference evidence="2" key="1">
    <citation type="journal article" date="2020" name="Nature">
        <title>Giant virus diversity and host interactions through global metagenomics.</title>
        <authorList>
            <person name="Schulz F."/>
            <person name="Roux S."/>
            <person name="Paez-Espino D."/>
            <person name="Jungbluth S."/>
            <person name="Walsh D.A."/>
            <person name="Denef V.J."/>
            <person name="McMahon K.D."/>
            <person name="Konstantinidis K.T."/>
            <person name="Eloe-Fadrosh E.A."/>
            <person name="Kyrpides N.C."/>
            <person name="Woyke T."/>
        </authorList>
    </citation>
    <scope>NUCLEOTIDE SEQUENCE</scope>
    <source>
        <strain evidence="2">GVMAG-M-3300023174-68</strain>
    </source>
</reference>